<keyword evidence="1" id="KW-0472">Membrane</keyword>
<dbReference type="Proteomes" id="UP001501581">
    <property type="component" value="Unassembled WGS sequence"/>
</dbReference>
<accession>A0ABN1TTQ7</accession>
<gene>
    <name evidence="2" type="ORF">GCM10009668_21310</name>
</gene>
<dbReference type="RefSeq" id="WP_343994172.1">
    <property type="nucleotide sequence ID" value="NZ_BAAALG010000008.1"/>
</dbReference>
<evidence type="ECO:0000313" key="2">
    <source>
        <dbReference type="EMBL" id="GAA1102485.1"/>
    </source>
</evidence>
<feature type="transmembrane region" description="Helical" evidence="1">
    <location>
        <begin position="85"/>
        <end position="106"/>
    </location>
</feature>
<sequence>MANDPHTAPHRAEEPTTGQLLVQASQEMRELVRSEMRLAQVELTTKAKGIGVGAGMLSGAGLIALYGVGVVLAAAVLALALVMDAWLAALIVGVALLAIAAVVGMVGKSRVQAAAPPAPTETLDNVKQDVAAVKGGLHR</sequence>
<organism evidence="2 3">
    <name type="scientific">Nocardioides dubius</name>
    <dbReference type="NCBI Taxonomy" id="317019"/>
    <lineage>
        <taxon>Bacteria</taxon>
        <taxon>Bacillati</taxon>
        <taxon>Actinomycetota</taxon>
        <taxon>Actinomycetes</taxon>
        <taxon>Propionibacteriales</taxon>
        <taxon>Nocardioidaceae</taxon>
        <taxon>Nocardioides</taxon>
    </lineage>
</organism>
<dbReference type="EMBL" id="BAAALG010000008">
    <property type="protein sequence ID" value="GAA1102485.1"/>
    <property type="molecule type" value="Genomic_DNA"/>
</dbReference>
<evidence type="ECO:0000313" key="3">
    <source>
        <dbReference type="Proteomes" id="UP001501581"/>
    </source>
</evidence>
<evidence type="ECO:0008006" key="4">
    <source>
        <dbReference type="Google" id="ProtNLM"/>
    </source>
</evidence>
<reference evidence="2 3" key="1">
    <citation type="journal article" date="2019" name="Int. J. Syst. Evol. Microbiol.">
        <title>The Global Catalogue of Microorganisms (GCM) 10K type strain sequencing project: providing services to taxonomists for standard genome sequencing and annotation.</title>
        <authorList>
            <consortium name="The Broad Institute Genomics Platform"/>
            <consortium name="The Broad Institute Genome Sequencing Center for Infectious Disease"/>
            <person name="Wu L."/>
            <person name="Ma J."/>
        </authorList>
    </citation>
    <scope>NUCLEOTIDE SEQUENCE [LARGE SCALE GENOMIC DNA]</scope>
    <source>
        <strain evidence="2 3">JCM 13008</strain>
    </source>
</reference>
<feature type="transmembrane region" description="Helical" evidence="1">
    <location>
        <begin position="56"/>
        <end position="79"/>
    </location>
</feature>
<protein>
    <recommendedName>
        <fullName evidence="4">Phage holin family protein</fullName>
    </recommendedName>
</protein>
<keyword evidence="1" id="KW-1133">Transmembrane helix</keyword>
<evidence type="ECO:0000256" key="1">
    <source>
        <dbReference type="SAM" id="Phobius"/>
    </source>
</evidence>
<comment type="caution">
    <text evidence="2">The sequence shown here is derived from an EMBL/GenBank/DDBJ whole genome shotgun (WGS) entry which is preliminary data.</text>
</comment>
<dbReference type="InterPro" id="IPR009937">
    <property type="entry name" value="Phage_holin_3_6"/>
</dbReference>
<name>A0ABN1TTQ7_9ACTN</name>
<keyword evidence="3" id="KW-1185">Reference proteome</keyword>
<keyword evidence="1" id="KW-0812">Transmembrane</keyword>
<dbReference type="Pfam" id="PF07332">
    <property type="entry name" value="Phage_holin_3_6"/>
    <property type="match status" value="1"/>
</dbReference>
<proteinExistence type="predicted"/>